<dbReference type="AlphaFoldDB" id="A0A2M4D6G7"/>
<evidence type="ECO:0000313" key="2">
    <source>
        <dbReference type="EMBL" id="MBW73091.1"/>
    </source>
</evidence>
<dbReference type="EMBL" id="GGFL01008913">
    <property type="protein sequence ID" value="MBW73091.1"/>
    <property type="molecule type" value="Transcribed_RNA"/>
</dbReference>
<feature type="signal peptide" evidence="1">
    <location>
        <begin position="1"/>
        <end position="19"/>
    </location>
</feature>
<keyword evidence="1" id="KW-0732">Signal</keyword>
<name>A0A2M4D6G7_ANODA</name>
<organism evidence="2">
    <name type="scientific">Anopheles darlingi</name>
    <name type="common">Mosquito</name>
    <dbReference type="NCBI Taxonomy" id="43151"/>
    <lineage>
        <taxon>Eukaryota</taxon>
        <taxon>Metazoa</taxon>
        <taxon>Ecdysozoa</taxon>
        <taxon>Arthropoda</taxon>
        <taxon>Hexapoda</taxon>
        <taxon>Insecta</taxon>
        <taxon>Pterygota</taxon>
        <taxon>Neoptera</taxon>
        <taxon>Endopterygota</taxon>
        <taxon>Diptera</taxon>
        <taxon>Nematocera</taxon>
        <taxon>Culicoidea</taxon>
        <taxon>Culicidae</taxon>
        <taxon>Anophelinae</taxon>
        <taxon>Anopheles</taxon>
    </lineage>
</organism>
<accession>A0A2M4D6G7</accession>
<reference evidence="2" key="1">
    <citation type="submission" date="2018-01" db="EMBL/GenBank/DDBJ databases">
        <title>An insight into the sialome of Amazonian anophelines.</title>
        <authorList>
            <person name="Ribeiro J.M."/>
            <person name="Scarpassa V."/>
            <person name="Calvo E."/>
        </authorList>
    </citation>
    <scope>NUCLEOTIDE SEQUENCE</scope>
</reference>
<protein>
    <submittedName>
        <fullName evidence="2">Putative secreted protein</fullName>
    </submittedName>
</protein>
<sequence length="113" mass="12492">MSVCTFSISFLSCVICISSSHFSRLYELDSLMAASRLLRNCFASSRALLRSVRTLLHFSRQFAVQSDHHFIVFSICAARARASSSSRCRWDSRASHSVSTNLLPTSAFPPLGG</sequence>
<evidence type="ECO:0000256" key="1">
    <source>
        <dbReference type="SAM" id="SignalP"/>
    </source>
</evidence>
<feature type="chain" id="PRO_5014863178" evidence="1">
    <location>
        <begin position="20"/>
        <end position="113"/>
    </location>
</feature>
<proteinExistence type="predicted"/>